<evidence type="ECO:0000259" key="1">
    <source>
        <dbReference type="PROSITE" id="PS50943"/>
    </source>
</evidence>
<evidence type="ECO:0000313" key="2">
    <source>
        <dbReference type="EMBL" id="NDO68820.1"/>
    </source>
</evidence>
<dbReference type="OrthoDB" id="2087154at2"/>
<reference evidence="2 3" key="1">
    <citation type="submission" date="2019-07" db="EMBL/GenBank/DDBJ databases">
        <title>Draft genome sequences of 15 bacterial species constituting the stable defined intestinal microbiota of the GM15 gnotobiotic mouse model.</title>
        <authorList>
            <person name="Elie C."/>
            <person name="Mathieu A."/>
            <person name="Saliou A."/>
            <person name="Darnaud M."/>
            <person name="Leulier F."/>
            <person name="Tamellini A."/>
        </authorList>
    </citation>
    <scope>NUCLEOTIDE SEQUENCE [LARGE SCALE GENOMIC DNA]</scope>
    <source>
        <strain evidence="3">ASF 502</strain>
    </source>
</reference>
<accession>A0A9X5C697</accession>
<gene>
    <name evidence="2" type="ORF">FMM80_09045</name>
</gene>
<proteinExistence type="predicted"/>
<dbReference type="Gene3D" id="1.10.260.40">
    <property type="entry name" value="lambda repressor-like DNA-binding domains"/>
    <property type="match status" value="1"/>
</dbReference>
<dbReference type="SUPFAM" id="SSF47413">
    <property type="entry name" value="lambda repressor-like DNA-binding domains"/>
    <property type="match status" value="1"/>
</dbReference>
<protein>
    <submittedName>
        <fullName evidence="2">Helix-turn-helix transcriptional regulator</fullName>
    </submittedName>
</protein>
<dbReference type="EMBL" id="VIRB01000058">
    <property type="protein sequence ID" value="NDO68820.1"/>
    <property type="molecule type" value="Genomic_DNA"/>
</dbReference>
<dbReference type="Proteomes" id="UP000474104">
    <property type="component" value="Unassembled WGS sequence"/>
</dbReference>
<dbReference type="RefSeq" id="WP_004072248.1">
    <property type="nucleotide sequence ID" value="NZ_CASCYM010000011.1"/>
</dbReference>
<organism evidence="2 3">
    <name type="scientific">Schaedlerella arabinosiphila</name>
    <dbReference type="NCBI Taxonomy" id="2044587"/>
    <lineage>
        <taxon>Bacteria</taxon>
        <taxon>Bacillati</taxon>
        <taxon>Bacillota</taxon>
        <taxon>Clostridia</taxon>
        <taxon>Lachnospirales</taxon>
        <taxon>Lachnospiraceae</taxon>
        <taxon>Schaedlerella</taxon>
    </lineage>
</organism>
<dbReference type="AlphaFoldDB" id="A0A9X5C697"/>
<sequence length="210" mass="23853">MGLGMNLKKILKDKNLTIKDLSEKSGVSLHTLYSITKRDNNMSRYDIVEKIACTLDVTVKDLTGFEVYEMESTDYDHSCSYAGSEEDFNKKQIGLANKKDGNTHKHDASIPIKVTPERIERNKIQNKLLAGEHVTPEELEVLNGYYSSEQFRNSYKKSKEVAQEGLATIKRLQTAYNKLNDIGQEKVAEHAEMIAKIPEYQKKPANPPQE</sequence>
<feature type="domain" description="HTH cro/C1-type" evidence="1">
    <location>
        <begin position="7"/>
        <end position="62"/>
    </location>
</feature>
<dbReference type="InterPro" id="IPR001387">
    <property type="entry name" value="Cro/C1-type_HTH"/>
</dbReference>
<comment type="caution">
    <text evidence="2">The sequence shown here is derived from an EMBL/GenBank/DDBJ whole genome shotgun (WGS) entry which is preliminary data.</text>
</comment>
<dbReference type="InterPro" id="IPR010982">
    <property type="entry name" value="Lambda_DNA-bd_dom_sf"/>
</dbReference>
<dbReference type="PROSITE" id="PS50943">
    <property type="entry name" value="HTH_CROC1"/>
    <property type="match status" value="1"/>
</dbReference>
<evidence type="ECO:0000313" key="3">
    <source>
        <dbReference type="Proteomes" id="UP000474104"/>
    </source>
</evidence>
<dbReference type="GO" id="GO:0003677">
    <property type="term" value="F:DNA binding"/>
    <property type="evidence" value="ECO:0007669"/>
    <property type="project" value="InterPro"/>
</dbReference>
<dbReference type="Pfam" id="PF13443">
    <property type="entry name" value="HTH_26"/>
    <property type="match status" value="1"/>
</dbReference>
<dbReference type="CDD" id="cd00093">
    <property type="entry name" value="HTH_XRE"/>
    <property type="match status" value="1"/>
</dbReference>
<name>A0A9X5C697_9FIRM</name>
<dbReference type="SMART" id="SM00530">
    <property type="entry name" value="HTH_XRE"/>
    <property type="match status" value="1"/>
</dbReference>